<reference evidence="2 3" key="1">
    <citation type="submission" date="2018-11" db="EMBL/GenBank/DDBJ databases">
        <authorList>
            <consortium name="Pathogen Informatics"/>
        </authorList>
    </citation>
    <scope>NUCLEOTIDE SEQUENCE [LARGE SCALE GENOMIC DNA]</scope>
</reference>
<keyword evidence="1" id="KW-0175">Coiled coil</keyword>
<organism evidence="2 3">
    <name type="scientific">Hydatigena taeniaeformis</name>
    <name type="common">Feline tapeworm</name>
    <name type="synonym">Taenia taeniaeformis</name>
    <dbReference type="NCBI Taxonomy" id="6205"/>
    <lineage>
        <taxon>Eukaryota</taxon>
        <taxon>Metazoa</taxon>
        <taxon>Spiralia</taxon>
        <taxon>Lophotrochozoa</taxon>
        <taxon>Platyhelminthes</taxon>
        <taxon>Cestoda</taxon>
        <taxon>Eucestoda</taxon>
        <taxon>Cyclophyllidea</taxon>
        <taxon>Taeniidae</taxon>
        <taxon>Hydatigera</taxon>
    </lineage>
</organism>
<dbReference type="EMBL" id="UYWX01003369">
    <property type="protein sequence ID" value="VDM23859.1"/>
    <property type="molecule type" value="Genomic_DNA"/>
</dbReference>
<name>A0A3P7F5C5_HYDTA</name>
<dbReference type="Gene3D" id="1.10.287.1490">
    <property type="match status" value="1"/>
</dbReference>
<sequence length="107" mass="12838">MENQKLRLERDELRMLLTRFEKRIQEIQDNVQTLTKERDDLHKLYTDAKNEIHRLHHDLYDVQNASNRRVVGQEVAARLQADLERARREIEQLTAEKESLAAKYKVN</sequence>
<evidence type="ECO:0000313" key="3">
    <source>
        <dbReference type="Proteomes" id="UP000274429"/>
    </source>
</evidence>
<keyword evidence="3" id="KW-1185">Reference proteome</keyword>
<evidence type="ECO:0000256" key="1">
    <source>
        <dbReference type="SAM" id="Coils"/>
    </source>
</evidence>
<accession>A0A3P7F5C5</accession>
<proteinExistence type="predicted"/>
<protein>
    <submittedName>
        <fullName evidence="2">Uncharacterized protein</fullName>
    </submittedName>
</protein>
<gene>
    <name evidence="2" type="ORF">TTAC_LOCUS3959</name>
</gene>
<dbReference type="OrthoDB" id="10254663at2759"/>
<feature type="coiled-coil region" evidence="1">
    <location>
        <begin position="76"/>
        <end position="103"/>
    </location>
</feature>
<evidence type="ECO:0000313" key="2">
    <source>
        <dbReference type="EMBL" id="VDM23859.1"/>
    </source>
</evidence>
<dbReference type="AlphaFoldDB" id="A0A3P7F5C5"/>
<feature type="coiled-coil region" evidence="1">
    <location>
        <begin position="3"/>
        <end position="51"/>
    </location>
</feature>
<dbReference type="Proteomes" id="UP000274429">
    <property type="component" value="Unassembled WGS sequence"/>
</dbReference>